<organism evidence="2 3">
    <name type="scientific">Microbacterium barkeri</name>
    <dbReference type="NCBI Taxonomy" id="33917"/>
    <lineage>
        <taxon>Bacteria</taxon>
        <taxon>Bacillati</taxon>
        <taxon>Actinomycetota</taxon>
        <taxon>Actinomycetes</taxon>
        <taxon>Micrococcales</taxon>
        <taxon>Microbacteriaceae</taxon>
        <taxon>Microbacterium</taxon>
    </lineage>
</organism>
<protein>
    <recommendedName>
        <fullName evidence="1">Restriction endonuclease type IV Mrr domain-containing protein</fullName>
    </recommendedName>
</protein>
<dbReference type="PANTHER" id="PTHR30015">
    <property type="entry name" value="MRR RESTRICTION SYSTEM PROTEIN"/>
    <property type="match status" value="1"/>
</dbReference>
<keyword evidence="3" id="KW-1185">Reference proteome</keyword>
<dbReference type="PANTHER" id="PTHR30015:SF7">
    <property type="entry name" value="TYPE IV METHYL-DIRECTED RESTRICTION ENZYME ECOKMRR"/>
    <property type="match status" value="1"/>
</dbReference>
<dbReference type="InterPro" id="IPR007560">
    <property type="entry name" value="Restrct_endonuc_IV_Mrr"/>
</dbReference>
<dbReference type="SUPFAM" id="SSF52980">
    <property type="entry name" value="Restriction endonuclease-like"/>
    <property type="match status" value="1"/>
</dbReference>
<reference evidence="2" key="2">
    <citation type="submission" date="2023-01" db="EMBL/GenBank/DDBJ databases">
        <authorList>
            <person name="Sun Q."/>
            <person name="Evtushenko L."/>
        </authorList>
    </citation>
    <scope>NUCLEOTIDE SEQUENCE</scope>
    <source>
        <strain evidence="2">VKM Ac-1020</strain>
    </source>
</reference>
<dbReference type="GO" id="GO:0003677">
    <property type="term" value="F:DNA binding"/>
    <property type="evidence" value="ECO:0007669"/>
    <property type="project" value="InterPro"/>
</dbReference>
<dbReference type="InterPro" id="IPR052906">
    <property type="entry name" value="Type_IV_Methyl-Rstrct_Enzyme"/>
</dbReference>
<gene>
    <name evidence="2" type="ORF">GCM10017576_23580</name>
</gene>
<name>A0A9W6H528_9MICO</name>
<evidence type="ECO:0000313" key="3">
    <source>
        <dbReference type="Proteomes" id="UP001142462"/>
    </source>
</evidence>
<evidence type="ECO:0000313" key="2">
    <source>
        <dbReference type="EMBL" id="GLJ62228.1"/>
    </source>
</evidence>
<feature type="domain" description="Restriction endonuclease type IV Mrr" evidence="1">
    <location>
        <begin position="31"/>
        <end position="161"/>
    </location>
</feature>
<dbReference type="InterPro" id="IPR011335">
    <property type="entry name" value="Restrct_endonuc-II-like"/>
</dbReference>
<reference evidence="2" key="1">
    <citation type="journal article" date="2014" name="Int. J. Syst. Evol. Microbiol.">
        <title>Complete genome sequence of Corynebacterium casei LMG S-19264T (=DSM 44701T), isolated from a smear-ripened cheese.</title>
        <authorList>
            <consortium name="US DOE Joint Genome Institute (JGI-PGF)"/>
            <person name="Walter F."/>
            <person name="Albersmeier A."/>
            <person name="Kalinowski J."/>
            <person name="Ruckert C."/>
        </authorList>
    </citation>
    <scope>NUCLEOTIDE SEQUENCE</scope>
    <source>
        <strain evidence="2">VKM Ac-1020</strain>
    </source>
</reference>
<dbReference type="GO" id="GO:0009307">
    <property type="term" value="P:DNA restriction-modification system"/>
    <property type="evidence" value="ECO:0007669"/>
    <property type="project" value="InterPro"/>
</dbReference>
<comment type="caution">
    <text evidence="2">The sequence shown here is derived from an EMBL/GenBank/DDBJ whole genome shotgun (WGS) entry which is preliminary data.</text>
</comment>
<dbReference type="InterPro" id="IPR011856">
    <property type="entry name" value="tRNA_endonuc-like_dom_sf"/>
</dbReference>
<dbReference type="RefSeq" id="WP_271173918.1">
    <property type="nucleotide sequence ID" value="NZ_BSEJ01000011.1"/>
</dbReference>
<proteinExistence type="predicted"/>
<evidence type="ECO:0000259" key="1">
    <source>
        <dbReference type="Pfam" id="PF04471"/>
    </source>
</evidence>
<dbReference type="Proteomes" id="UP001142462">
    <property type="component" value="Unassembled WGS sequence"/>
</dbReference>
<dbReference type="AlphaFoldDB" id="A0A9W6H528"/>
<dbReference type="GO" id="GO:0015666">
    <property type="term" value="F:restriction endodeoxyribonuclease activity"/>
    <property type="evidence" value="ECO:0007669"/>
    <property type="project" value="TreeGrafter"/>
</dbReference>
<dbReference type="EMBL" id="BSEJ01000011">
    <property type="protein sequence ID" value="GLJ62228.1"/>
    <property type="molecule type" value="Genomic_DNA"/>
</dbReference>
<dbReference type="Pfam" id="PF04471">
    <property type="entry name" value="Mrr_cat"/>
    <property type="match status" value="1"/>
</dbReference>
<dbReference type="Gene3D" id="3.40.1350.10">
    <property type="match status" value="1"/>
</dbReference>
<accession>A0A9W6H528</accession>
<sequence>MGNETTEHSEGDGLERNEAEDFALGSLDFEGLSPTDFEEFCFDLVSESGFSNVDWRKGTPLSSSPSDRGRDIVARKAMSDIDGHEYEERWFIDCKHYKRGVPPDALQGTIAWANAERPSVVLFIASGYLTNGAKDWIADYARTNRPPFRIRVWEKPQLLKLVESNLDLAFKHDVGTSTLRRVSEILAIESELSDRLWYGRKPADEDVPGLDWPEDIKAGMLAEKRRVEQEYGVESLDKDVESDWAWGYLSGKISAVRWVLGDDWDNLDS</sequence>